<evidence type="ECO:0000256" key="3">
    <source>
        <dbReference type="ARBA" id="ARBA00023082"/>
    </source>
</evidence>
<comment type="similarity">
    <text evidence="1">Belongs to the sigma-70 factor family. ECF subfamily.</text>
</comment>
<evidence type="ECO:0000313" key="8">
    <source>
        <dbReference type="Proteomes" id="UP000541535"/>
    </source>
</evidence>
<accession>A0A7W5B6S6</accession>
<protein>
    <submittedName>
        <fullName evidence="7">RNA polymerase sigma-70 factor (ECF subfamily)</fullName>
    </submittedName>
</protein>
<sequence>MSPLSCASGAGIAALYADHHGWLLGWLRRRLRDSVDAADLAQDTFIRLLSKDAPPPIQEPRALLTTIAQGMVANLQRRRQLEQAYLQALAALPEPLAPSPECRAIVLETLCEIDRLLDGLPGKVREAFLLSQLDGLRQGEIAARLGVSLPTVKRYIARALAQCCFAE</sequence>
<dbReference type="PANTHER" id="PTHR43133">
    <property type="entry name" value="RNA POLYMERASE ECF-TYPE SIGMA FACTO"/>
    <property type="match status" value="1"/>
</dbReference>
<dbReference type="InterPro" id="IPR013324">
    <property type="entry name" value="RNA_pol_sigma_r3/r4-like"/>
</dbReference>
<organism evidence="7 8">
    <name type="scientific">Pseudoduganella violacea</name>
    <dbReference type="NCBI Taxonomy" id="1715466"/>
    <lineage>
        <taxon>Bacteria</taxon>
        <taxon>Pseudomonadati</taxon>
        <taxon>Pseudomonadota</taxon>
        <taxon>Betaproteobacteria</taxon>
        <taxon>Burkholderiales</taxon>
        <taxon>Oxalobacteraceae</taxon>
        <taxon>Telluria group</taxon>
        <taxon>Pseudoduganella</taxon>
    </lineage>
</organism>
<dbReference type="InterPro" id="IPR036388">
    <property type="entry name" value="WH-like_DNA-bd_sf"/>
</dbReference>
<dbReference type="GO" id="GO:0006352">
    <property type="term" value="P:DNA-templated transcription initiation"/>
    <property type="evidence" value="ECO:0007669"/>
    <property type="project" value="InterPro"/>
</dbReference>
<comment type="caution">
    <text evidence="7">The sequence shown here is derived from an EMBL/GenBank/DDBJ whole genome shotgun (WGS) entry which is preliminary data.</text>
</comment>
<proteinExistence type="inferred from homology"/>
<feature type="domain" description="RNA polymerase sigma factor 70 region 4 type 2" evidence="6">
    <location>
        <begin position="112"/>
        <end position="163"/>
    </location>
</feature>
<keyword evidence="3" id="KW-0731">Sigma factor</keyword>
<keyword evidence="2" id="KW-0805">Transcription regulation</keyword>
<feature type="domain" description="RNA polymerase sigma-70 region 2" evidence="5">
    <location>
        <begin position="15"/>
        <end position="80"/>
    </location>
</feature>
<keyword evidence="4" id="KW-0804">Transcription</keyword>
<dbReference type="Gene3D" id="1.10.10.10">
    <property type="entry name" value="Winged helix-like DNA-binding domain superfamily/Winged helix DNA-binding domain"/>
    <property type="match status" value="1"/>
</dbReference>
<gene>
    <name evidence="7" type="ORF">FHS03_000605</name>
</gene>
<keyword evidence="8" id="KW-1185">Reference proteome</keyword>
<dbReference type="InterPro" id="IPR013249">
    <property type="entry name" value="RNA_pol_sigma70_r4_t2"/>
</dbReference>
<dbReference type="GO" id="GO:0016987">
    <property type="term" value="F:sigma factor activity"/>
    <property type="evidence" value="ECO:0007669"/>
    <property type="project" value="UniProtKB-KW"/>
</dbReference>
<dbReference type="InterPro" id="IPR039425">
    <property type="entry name" value="RNA_pol_sigma-70-like"/>
</dbReference>
<reference evidence="7 8" key="1">
    <citation type="submission" date="2020-08" db="EMBL/GenBank/DDBJ databases">
        <title>Genomic Encyclopedia of Type Strains, Phase III (KMG-III): the genomes of soil and plant-associated and newly described type strains.</title>
        <authorList>
            <person name="Whitman W."/>
        </authorList>
    </citation>
    <scope>NUCLEOTIDE SEQUENCE [LARGE SCALE GENOMIC DNA]</scope>
    <source>
        <strain evidence="7 8">CECT 8897</strain>
    </source>
</reference>
<dbReference type="AlphaFoldDB" id="A0A7W5B6S6"/>
<dbReference type="FunFam" id="1.10.10.10:FF:000427">
    <property type="entry name" value="RNA polymerase sigma factor"/>
    <property type="match status" value="1"/>
</dbReference>
<evidence type="ECO:0000313" key="7">
    <source>
        <dbReference type="EMBL" id="MBB3117586.1"/>
    </source>
</evidence>
<dbReference type="CDD" id="cd06171">
    <property type="entry name" value="Sigma70_r4"/>
    <property type="match status" value="1"/>
</dbReference>
<dbReference type="EMBL" id="JACHXD010000001">
    <property type="protein sequence ID" value="MBB3117586.1"/>
    <property type="molecule type" value="Genomic_DNA"/>
</dbReference>
<dbReference type="InterPro" id="IPR014284">
    <property type="entry name" value="RNA_pol_sigma-70_dom"/>
</dbReference>
<dbReference type="SUPFAM" id="SSF88659">
    <property type="entry name" value="Sigma3 and sigma4 domains of RNA polymerase sigma factors"/>
    <property type="match status" value="1"/>
</dbReference>
<dbReference type="SUPFAM" id="SSF88946">
    <property type="entry name" value="Sigma2 domain of RNA polymerase sigma factors"/>
    <property type="match status" value="1"/>
</dbReference>
<dbReference type="Gene3D" id="1.10.1740.10">
    <property type="match status" value="1"/>
</dbReference>
<dbReference type="NCBIfam" id="TIGR02937">
    <property type="entry name" value="sigma70-ECF"/>
    <property type="match status" value="1"/>
</dbReference>
<dbReference type="InterPro" id="IPR007627">
    <property type="entry name" value="RNA_pol_sigma70_r2"/>
</dbReference>
<evidence type="ECO:0000259" key="6">
    <source>
        <dbReference type="Pfam" id="PF08281"/>
    </source>
</evidence>
<evidence type="ECO:0000256" key="1">
    <source>
        <dbReference type="ARBA" id="ARBA00010641"/>
    </source>
</evidence>
<evidence type="ECO:0000256" key="4">
    <source>
        <dbReference type="ARBA" id="ARBA00023163"/>
    </source>
</evidence>
<name>A0A7W5B6S6_9BURK</name>
<dbReference type="InterPro" id="IPR013325">
    <property type="entry name" value="RNA_pol_sigma_r2"/>
</dbReference>
<evidence type="ECO:0000259" key="5">
    <source>
        <dbReference type="Pfam" id="PF04542"/>
    </source>
</evidence>
<dbReference type="Pfam" id="PF04542">
    <property type="entry name" value="Sigma70_r2"/>
    <property type="match status" value="1"/>
</dbReference>
<dbReference type="GO" id="GO:0003677">
    <property type="term" value="F:DNA binding"/>
    <property type="evidence" value="ECO:0007669"/>
    <property type="project" value="InterPro"/>
</dbReference>
<dbReference type="RefSeq" id="WP_183439514.1">
    <property type="nucleotide sequence ID" value="NZ_JACHXD010000001.1"/>
</dbReference>
<evidence type="ECO:0000256" key="2">
    <source>
        <dbReference type="ARBA" id="ARBA00023015"/>
    </source>
</evidence>
<dbReference type="Pfam" id="PF08281">
    <property type="entry name" value="Sigma70_r4_2"/>
    <property type="match status" value="1"/>
</dbReference>
<dbReference type="Proteomes" id="UP000541535">
    <property type="component" value="Unassembled WGS sequence"/>
</dbReference>
<dbReference type="NCBIfam" id="NF009180">
    <property type="entry name" value="PRK12528.1"/>
    <property type="match status" value="1"/>
</dbReference>
<dbReference type="PANTHER" id="PTHR43133:SF63">
    <property type="entry name" value="RNA POLYMERASE SIGMA FACTOR FECI-RELATED"/>
    <property type="match status" value="1"/>
</dbReference>